<comment type="caution">
    <text evidence="7">The sequence shown here is derived from an EMBL/GenBank/DDBJ whole genome shotgun (WGS) entry which is preliminary data.</text>
</comment>
<feature type="domain" description="Stealth protein CR1 conserved region 1" evidence="5">
    <location>
        <begin position="145"/>
        <end position="170"/>
    </location>
</feature>
<name>A0ABQ2DKD0_9MICC</name>
<evidence type="ECO:0000256" key="1">
    <source>
        <dbReference type="ARBA" id="ARBA00007583"/>
    </source>
</evidence>
<feature type="domain" description="Stealth protein CR2 conserved region 2" evidence="4">
    <location>
        <begin position="184"/>
        <end position="288"/>
    </location>
</feature>
<evidence type="ECO:0000256" key="2">
    <source>
        <dbReference type="ARBA" id="ARBA00022679"/>
    </source>
</evidence>
<evidence type="ECO:0000259" key="4">
    <source>
        <dbReference type="Pfam" id="PF11380"/>
    </source>
</evidence>
<dbReference type="Proteomes" id="UP000606115">
    <property type="component" value="Unassembled WGS sequence"/>
</dbReference>
<evidence type="ECO:0000313" key="7">
    <source>
        <dbReference type="EMBL" id="GGJ60889.1"/>
    </source>
</evidence>
<reference evidence="8" key="1">
    <citation type="journal article" date="2019" name="Int. J. Syst. Evol. Microbiol.">
        <title>The Global Catalogue of Microorganisms (GCM) 10K type strain sequencing project: providing services to taxonomists for standard genome sequencing and annotation.</title>
        <authorList>
            <consortium name="The Broad Institute Genomics Platform"/>
            <consortium name="The Broad Institute Genome Sequencing Center for Infectious Disease"/>
            <person name="Wu L."/>
            <person name="Ma J."/>
        </authorList>
    </citation>
    <scope>NUCLEOTIDE SEQUENCE [LARGE SCALE GENOMIC DNA]</scope>
    <source>
        <strain evidence="8">CGMCC 1.3685</strain>
    </source>
</reference>
<evidence type="ECO:0000259" key="5">
    <source>
        <dbReference type="Pfam" id="PF17101"/>
    </source>
</evidence>
<dbReference type="Pfam" id="PF11380">
    <property type="entry name" value="Stealth_CR2"/>
    <property type="match status" value="1"/>
</dbReference>
<dbReference type="PANTHER" id="PTHR24045">
    <property type="match status" value="1"/>
</dbReference>
<sequence length="451" mass="50498">MGLHVDFAGWRGKIGQLLPQQLVQQLLKSRISLAPASVGSILELREENETAVRAIANSAGIEYTWDENSCRFVIGRGPWNLLQSELRGNGLFVAQLAEAGSYSASESWSVSLTSLESGVLGAGAMWDVFPDTPDPIHDVMDYVGPVDAVYTWVNSADPTWQTDYEQAKANADGHLNSSSTDPGRFVSHDELKFSIRSLELNLPWINHIYLVTAGQVPSWLVEEHPKITIVDHTEILDAKCLPTFNSHAIESRLSFIPGLAERFIYINDDVFFGRPVSPNVFYGPAGQAKFSLSPGHFMDADEVELPVNSAAKNNQSLMRSTYHRTTSRKFKHVAHPQLRSIHELAYKQYPEELARTAGHQFRHPADISLPSSLAHQLAARTAMGYPTEIDYAYLDIGDSNFALQALRLTRGVLPQMFCLNEVRQSSQVQQQERVIKNLFQSMYRYRSSFEK</sequence>
<gene>
    <name evidence="7" type="ORF">GCM10007173_19560</name>
</gene>
<protein>
    <recommendedName>
        <fullName evidence="9">Sugar phosphotransferase</fullName>
    </recommendedName>
</protein>
<dbReference type="Pfam" id="PF17101">
    <property type="entry name" value="Stealth_CR1"/>
    <property type="match status" value="1"/>
</dbReference>
<feature type="domain" description="Stealth protein CR3 conserved region 3" evidence="6">
    <location>
        <begin position="331"/>
        <end position="375"/>
    </location>
</feature>
<keyword evidence="8" id="KW-1185">Reference proteome</keyword>
<evidence type="ECO:0008006" key="9">
    <source>
        <dbReference type="Google" id="ProtNLM"/>
    </source>
</evidence>
<dbReference type="PANTHER" id="PTHR24045:SF0">
    <property type="entry name" value="N-ACETYLGLUCOSAMINE-1-PHOSPHOTRANSFERASE SUBUNITS ALPHA_BETA"/>
    <property type="match status" value="1"/>
</dbReference>
<accession>A0ABQ2DKD0</accession>
<keyword evidence="2" id="KW-0808">Transferase</keyword>
<organism evidence="7 8">
    <name type="scientific">Glutamicibacter ardleyensis</name>
    <dbReference type="NCBI Taxonomy" id="225894"/>
    <lineage>
        <taxon>Bacteria</taxon>
        <taxon>Bacillati</taxon>
        <taxon>Actinomycetota</taxon>
        <taxon>Actinomycetes</taxon>
        <taxon>Micrococcales</taxon>
        <taxon>Micrococcaceae</taxon>
        <taxon>Glutamicibacter</taxon>
    </lineage>
</organism>
<dbReference type="InterPro" id="IPR031358">
    <property type="entry name" value="Stealth_CR1"/>
</dbReference>
<evidence type="ECO:0000256" key="3">
    <source>
        <dbReference type="ARBA" id="ARBA00023169"/>
    </source>
</evidence>
<evidence type="ECO:0000259" key="6">
    <source>
        <dbReference type="Pfam" id="PF17102"/>
    </source>
</evidence>
<keyword evidence="3" id="KW-0270">Exopolysaccharide synthesis</keyword>
<dbReference type="InterPro" id="IPR031357">
    <property type="entry name" value="Stealth_CR3"/>
</dbReference>
<dbReference type="InterPro" id="IPR047141">
    <property type="entry name" value="Stealth"/>
</dbReference>
<proteinExistence type="inferred from homology"/>
<dbReference type="Pfam" id="PF17102">
    <property type="entry name" value="Stealth_CR3"/>
    <property type="match status" value="1"/>
</dbReference>
<comment type="similarity">
    <text evidence="1">Belongs to the stealth family.</text>
</comment>
<dbReference type="InterPro" id="IPR021520">
    <property type="entry name" value="Stealth_CR2"/>
</dbReference>
<dbReference type="EMBL" id="BMKX01000004">
    <property type="protein sequence ID" value="GGJ60889.1"/>
    <property type="molecule type" value="Genomic_DNA"/>
</dbReference>
<evidence type="ECO:0000313" key="8">
    <source>
        <dbReference type="Proteomes" id="UP000606115"/>
    </source>
</evidence>